<reference evidence="2 3" key="1">
    <citation type="submission" date="2018-07" db="EMBL/GenBank/DDBJ databases">
        <title>Draft genome of the type strain Streptomyces armeniacus ATCC 15676.</title>
        <authorList>
            <person name="Labana P."/>
            <person name="Gosse J.T."/>
            <person name="Boddy C.N."/>
        </authorList>
    </citation>
    <scope>NUCLEOTIDE SEQUENCE [LARGE SCALE GENOMIC DNA]</scope>
    <source>
        <strain evidence="2 3">ATCC 15676</strain>
    </source>
</reference>
<dbReference type="KEGG" id="sarm:DVA86_16940"/>
<accession>A0A345Y0I2</accession>
<proteinExistence type="predicted"/>
<dbReference type="Proteomes" id="UP000254425">
    <property type="component" value="Chromosome"/>
</dbReference>
<protein>
    <submittedName>
        <fullName evidence="2">Uncharacterized protein</fullName>
    </submittedName>
</protein>
<dbReference type="AlphaFoldDB" id="A0A345Y0I2"/>
<evidence type="ECO:0000313" key="3">
    <source>
        <dbReference type="Proteomes" id="UP000254425"/>
    </source>
</evidence>
<sequence>MNMQQAAEFADGVVKGTIDAVVPPVQWTHGESTHGGCGEGAAGTGSVTRRAVIMTEVSAERRGSFVGVVERYWKKQGYEIRNVRKHKESPAVFAATPEDFRMSLVVGYKGQVFIDVVTPCMTESEVSPPKTQANGPDYSGERPPTPNHHSDFWSARTPVG</sequence>
<evidence type="ECO:0000313" key="2">
    <source>
        <dbReference type="EMBL" id="AXK37398.1"/>
    </source>
</evidence>
<feature type="region of interest" description="Disordered" evidence="1">
    <location>
        <begin position="123"/>
        <end position="160"/>
    </location>
</feature>
<name>A0A345Y0I2_9ACTN</name>
<gene>
    <name evidence="2" type="ORF">DVA86_16940</name>
</gene>
<organism evidence="2 3">
    <name type="scientific">Streptomyces armeniacus</name>
    <dbReference type="NCBI Taxonomy" id="83291"/>
    <lineage>
        <taxon>Bacteria</taxon>
        <taxon>Bacillati</taxon>
        <taxon>Actinomycetota</taxon>
        <taxon>Actinomycetes</taxon>
        <taxon>Kitasatosporales</taxon>
        <taxon>Streptomycetaceae</taxon>
        <taxon>Streptomyces</taxon>
    </lineage>
</organism>
<dbReference type="EMBL" id="CP031320">
    <property type="protein sequence ID" value="AXK37398.1"/>
    <property type="molecule type" value="Genomic_DNA"/>
</dbReference>
<evidence type="ECO:0000256" key="1">
    <source>
        <dbReference type="SAM" id="MobiDB-lite"/>
    </source>
</evidence>
<keyword evidence="3" id="KW-1185">Reference proteome</keyword>